<evidence type="ECO:0000313" key="10">
    <source>
        <dbReference type="EMBL" id="OAM88134.1"/>
    </source>
</evidence>
<evidence type="ECO:0000256" key="7">
    <source>
        <dbReference type="ARBA" id="ARBA00023098"/>
    </source>
</evidence>
<organism evidence="10 11">
    <name type="scientific">Termitidicoccus mucosus</name>
    <dbReference type="NCBI Taxonomy" id="1184151"/>
    <lineage>
        <taxon>Bacteria</taxon>
        <taxon>Pseudomonadati</taxon>
        <taxon>Verrucomicrobiota</taxon>
        <taxon>Opitutia</taxon>
        <taxon>Opitutales</taxon>
        <taxon>Opitutaceae</taxon>
        <taxon>Termitidicoccus</taxon>
    </lineage>
</organism>
<keyword evidence="11" id="KW-1185">Reference proteome</keyword>
<protein>
    <submittedName>
        <fullName evidence="10">3-dehydroquinate synthase</fullName>
    </submittedName>
</protein>
<dbReference type="InterPro" id="IPR032837">
    <property type="entry name" value="G1PDH"/>
</dbReference>
<evidence type="ECO:0000256" key="9">
    <source>
        <dbReference type="ARBA" id="ARBA00023264"/>
    </source>
</evidence>
<keyword evidence="2" id="KW-0444">Lipid biosynthesis</keyword>
<gene>
    <name evidence="10" type="ORF">AW736_18865</name>
</gene>
<dbReference type="GO" id="GO:0046872">
    <property type="term" value="F:metal ion binding"/>
    <property type="evidence" value="ECO:0007669"/>
    <property type="project" value="UniProtKB-KW"/>
</dbReference>
<evidence type="ECO:0000256" key="6">
    <source>
        <dbReference type="ARBA" id="ARBA00023027"/>
    </source>
</evidence>
<keyword evidence="6" id="KW-0520">NAD</keyword>
<dbReference type="Gene3D" id="1.20.1090.10">
    <property type="entry name" value="Dehydroquinate synthase-like - alpha domain"/>
    <property type="match status" value="1"/>
</dbReference>
<keyword evidence="4" id="KW-0521">NADP</keyword>
<keyword evidence="9" id="KW-1208">Phospholipid metabolism</keyword>
<dbReference type="AlphaFoldDB" id="A0A178IDN8"/>
<keyword evidence="8" id="KW-0594">Phospholipid biosynthesis</keyword>
<dbReference type="STRING" id="1184151.AW736_18865"/>
<dbReference type="RefSeq" id="WP_068771853.1">
    <property type="nucleotide sequence ID" value="NZ_CP109796.1"/>
</dbReference>
<name>A0A178IDN8_9BACT</name>
<dbReference type="PANTHER" id="PTHR43616:SF5">
    <property type="entry name" value="GLYCEROL DEHYDROGENASE 1"/>
    <property type="match status" value="1"/>
</dbReference>
<dbReference type="OrthoDB" id="9763580at2"/>
<accession>A0A178IDN8</accession>
<evidence type="ECO:0000256" key="5">
    <source>
        <dbReference type="ARBA" id="ARBA00023002"/>
    </source>
</evidence>
<evidence type="ECO:0000256" key="1">
    <source>
        <dbReference type="ARBA" id="ARBA00022490"/>
    </source>
</evidence>
<dbReference type="GO" id="GO:0016614">
    <property type="term" value="F:oxidoreductase activity, acting on CH-OH group of donors"/>
    <property type="evidence" value="ECO:0007669"/>
    <property type="project" value="InterPro"/>
</dbReference>
<evidence type="ECO:0000256" key="3">
    <source>
        <dbReference type="ARBA" id="ARBA00022723"/>
    </source>
</evidence>
<sequence length="446" mass="47002">MTSRVETALKAATDTKALLIGPGTLCEIASLFRAQFGADARAIIVADTNTHTAVGGAASVLLRGDGVPQDEPLVLDARDLHAEYCHVETILARLRATAAVPVAVGSGTVNDLCKLAAHLAGRPYMVVGTAASMDGYTSFGASITKDGAKQTMTCPAPRAALADIDIFARAPAEMTAAGYADLFAKITGGADWLVADAAGADPLNPVAWDLVQGGLPLALSDPAGVRAGDPVALGRLVEGLMLGGFAMQYAKSSRPASGAEHYISHIWDMEHHRHNGRGVSHGFQVAIGTITILAFYEELLKIDLTALDVAAATAAWPEFAGMEKTIHALYGGGSIGRILSESRAKYVGRQAVAAQLELIKRAWPGLKTRLEKQLIPVAEAQRRLAAAGVPTEPEHISISRARLRETLLKAPYFRNRFTAIDLAQRAGLFDACVAALFGPGGRWEIK</sequence>
<dbReference type="EMBL" id="LRRQ01000144">
    <property type="protein sequence ID" value="OAM88134.1"/>
    <property type="molecule type" value="Genomic_DNA"/>
</dbReference>
<evidence type="ECO:0000256" key="4">
    <source>
        <dbReference type="ARBA" id="ARBA00022857"/>
    </source>
</evidence>
<keyword evidence="5" id="KW-0560">Oxidoreductase</keyword>
<dbReference type="CDD" id="cd08175">
    <property type="entry name" value="G1PDH"/>
    <property type="match status" value="1"/>
</dbReference>
<evidence type="ECO:0000256" key="8">
    <source>
        <dbReference type="ARBA" id="ARBA00023209"/>
    </source>
</evidence>
<evidence type="ECO:0000256" key="2">
    <source>
        <dbReference type="ARBA" id="ARBA00022516"/>
    </source>
</evidence>
<keyword evidence="3" id="KW-0479">Metal-binding</keyword>
<keyword evidence="1" id="KW-0963">Cytoplasm</keyword>
<evidence type="ECO:0000313" key="11">
    <source>
        <dbReference type="Proteomes" id="UP000078486"/>
    </source>
</evidence>
<dbReference type="SUPFAM" id="SSF56796">
    <property type="entry name" value="Dehydroquinate synthase-like"/>
    <property type="match status" value="1"/>
</dbReference>
<dbReference type="Gene3D" id="3.40.50.1970">
    <property type="match status" value="1"/>
</dbReference>
<dbReference type="Pfam" id="PF13685">
    <property type="entry name" value="Fe-ADH_2"/>
    <property type="match status" value="1"/>
</dbReference>
<comment type="caution">
    <text evidence="10">The sequence shown here is derived from an EMBL/GenBank/DDBJ whole genome shotgun (WGS) entry which is preliminary data.</text>
</comment>
<proteinExistence type="predicted"/>
<dbReference type="InterPro" id="IPR016205">
    <property type="entry name" value="Glycerol_DH"/>
</dbReference>
<dbReference type="GO" id="GO:0008654">
    <property type="term" value="P:phospholipid biosynthetic process"/>
    <property type="evidence" value="ECO:0007669"/>
    <property type="project" value="UniProtKB-KW"/>
</dbReference>
<reference evidence="10 11" key="1">
    <citation type="submission" date="2016-01" db="EMBL/GenBank/DDBJ databases">
        <title>High potential of lignocellulose degradation of a new Verrucomicrobia species.</title>
        <authorList>
            <person name="Wang Y."/>
            <person name="Shi Y."/>
            <person name="Qiu Z."/>
            <person name="Liu S."/>
            <person name="Yang H."/>
        </authorList>
    </citation>
    <scope>NUCLEOTIDE SEQUENCE [LARGE SCALE GENOMIC DNA]</scope>
    <source>
        <strain evidence="10 11">TSB47</strain>
    </source>
</reference>
<dbReference type="Proteomes" id="UP000078486">
    <property type="component" value="Unassembled WGS sequence"/>
</dbReference>
<keyword evidence="7" id="KW-0443">Lipid metabolism</keyword>
<dbReference type="PANTHER" id="PTHR43616">
    <property type="entry name" value="GLYCEROL DEHYDROGENASE"/>
    <property type="match status" value="1"/>
</dbReference>